<keyword evidence="1" id="KW-0732">Signal</keyword>
<feature type="signal peptide" evidence="1">
    <location>
        <begin position="1"/>
        <end position="26"/>
    </location>
</feature>
<feature type="chain" id="PRO_5018638596" evidence="1">
    <location>
        <begin position="27"/>
        <end position="226"/>
    </location>
</feature>
<dbReference type="RefSeq" id="WP_126333807.1">
    <property type="nucleotide sequence ID" value="NZ_AP022604.1"/>
</dbReference>
<keyword evidence="2" id="KW-0645">Protease</keyword>
<keyword evidence="2" id="KW-0378">Hydrolase</keyword>
<dbReference type="EMBL" id="LR134355">
    <property type="protein sequence ID" value="VEG47945.1"/>
    <property type="molecule type" value="Genomic_DNA"/>
</dbReference>
<reference evidence="2 3" key="1">
    <citation type="submission" date="2018-12" db="EMBL/GenBank/DDBJ databases">
        <authorList>
            <consortium name="Pathogen Informatics"/>
        </authorList>
    </citation>
    <scope>NUCLEOTIDE SEQUENCE [LARGE SCALE GENOMIC DNA]</scope>
    <source>
        <strain evidence="2 3">NCTC10485</strain>
    </source>
</reference>
<dbReference type="GO" id="GO:0006508">
    <property type="term" value="P:proteolysis"/>
    <property type="evidence" value="ECO:0007669"/>
    <property type="project" value="UniProtKB-KW"/>
</dbReference>
<evidence type="ECO:0000256" key="1">
    <source>
        <dbReference type="SAM" id="SignalP"/>
    </source>
</evidence>
<sequence length="226" mass="23057">MAVWSVLLASALGALLLALPAIPAGANPGVLVHPGMEIRQGKNVCTLGFVDPGRRVAFTAGHCRGNGAVSDVQGNVIGNLAAFRDNTPNGATVRTDDLIADYGAIVLSPEVAVNDVMPGGRQLAAEPGRLPQVGQPVCHFGVVTGESCGTVKAVNNGWFTMADGVVSQQGDSGGPVYVVDGPRAVIIGIFNSTWGGFPAAVSWQSTSDQIREDVGVVNTAAFIPAA</sequence>
<dbReference type="InterPro" id="IPR043504">
    <property type="entry name" value="Peptidase_S1_PA_chymotrypsin"/>
</dbReference>
<name>A0A3S4RDK7_MYCCI</name>
<dbReference type="AlphaFoldDB" id="A0A3S4RDK7"/>
<dbReference type="OrthoDB" id="4519518at2"/>
<dbReference type="Gene3D" id="2.40.10.10">
    <property type="entry name" value="Trypsin-like serine proteases"/>
    <property type="match status" value="2"/>
</dbReference>
<gene>
    <name evidence="2" type="ORF">NCTC10485_02237</name>
</gene>
<keyword evidence="3" id="KW-1185">Reference proteome</keyword>
<evidence type="ECO:0000313" key="2">
    <source>
        <dbReference type="EMBL" id="VEG47945.1"/>
    </source>
</evidence>
<dbReference type="SUPFAM" id="SSF50494">
    <property type="entry name" value="Trypsin-like serine proteases"/>
    <property type="match status" value="1"/>
</dbReference>
<dbReference type="InterPro" id="IPR009003">
    <property type="entry name" value="Peptidase_S1_PA"/>
</dbReference>
<accession>A0A3S4RDK7</accession>
<dbReference type="Proteomes" id="UP000282551">
    <property type="component" value="Chromosome"/>
</dbReference>
<evidence type="ECO:0000313" key="3">
    <source>
        <dbReference type="Proteomes" id="UP000282551"/>
    </source>
</evidence>
<dbReference type="GO" id="GO:0008233">
    <property type="term" value="F:peptidase activity"/>
    <property type="evidence" value="ECO:0007669"/>
    <property type="project" value="UniProtKB-KW"/>
</dbReference>
<protein>
    <submittedName>
        <fullName evidence="2">Protease</fullName>
    </submittedName>
</protein>
<proteinExistence type="predicted"/>
<organism evidence="2 3">
    <name type="scientific">Mycolicibacterium chitae</name>
    <name type="common">Mycobacterium chitae</name>
    <dbReference type="NCBI Taxonomy" id="1792"/>
    <lineage>
        <taxon>Bacteria</taxon>
        <taxon>Bacillati</taxon>
        <taxon>Actinomycetota</taxon>
        <taxon>Actinomycetes</taxon>
        <taxon>Mycobacteriales</taxon>
        <taxon>Mycobacteriaceae</taxon>
        <taxon>Mycolicibacterium</taxon>
    </lineage>
</organism>